<dbReference type="PANTHER" id="PTHR30046:SF2">
    <property type="entry name" value="YOP PROTEINS TRANSLOCATION LIPOPROTEIN J"/>
    <property type="match status" value="1"/>
</dbReference>
<keyword evidence="4 8" id="KW-0472">Membrane</keyword>
<organism evidence="10 11">
    <name type="scientific">Caballeronia calidae</name>
    <dbReference type="NCBI Taxonomy" id="1777139"/>
    <lineage>
        <taxon>Bacteria</taxon>
        <taxon>Pseudomonadati</taxon>
        <taxon>Pseudomonadota</taxon>
        <taxon>Betaproteobacteria</taxon>
        <taxon>Burkholderiales</taxon>
        <taxon>Burkholderiaceae</taxon>
        <taxon>Caballeronia</taxon>
    </lineage>
</organism>
<dbReference type="InterPro" id="IPR043427">
    <property type="entry name" value="YscJ/FliF"/>
</dbReference>
<dbReference type="RefSeq" id="WP_062611841.1">
    <property type="nucleotide sequence ID" value="NZ_FCOX02000092.1"/>
</dbReference>
<feature type="domain" description="Flagellar M-ring N-terminal" evidence="9">
    <location>
        <begin position="23"/>
        <end position="188"/>
    </location>
</feature>
<dbReference type="GO" id="GO:0009279">
    <property type="term" value="C:cell outer membrane"/>
    <property type="evidence" value="ECO:0007669"/>
    <property type="project" value="UniProtKB-SubCell"/>
</dbReference>
<evidence type="ECO:0000256" key="2">
    <source>
        <dbReference type="ARBA" id="ARBA00009509"/>
    </source>
</evidence>
<dbReference type="InterPro" id="IPR006182">
    <property type="entry name" value="FliF_N_dom"/>
</dbReference>
<evidence type="ECO:0000256" key="3">
    <source>
        <dbReference type="ARBA" id="ARBA00022729"/>
    </source>
</evidence>
<keyword evidence="5 8" id="KW-0564">Palmitate</keyword>
<gene>
    <name evidence="10" type="ORF">AWB78_07726</name>
</gene>
<sequence length="251" mass="27326">MLSKTRQLITLLIVLFAMAGCRKELYVNLSQQDANAMTVALLEEGVRVDKESVDGGKTWVLSVDEGELVHAMKILKERSLPATQYASLGELFKKEGIISTPTEERVRFIYGIEQELSATLSRIDGIVDARVQIVLPDNDPLASAAKPSSASVFIKYRANVNVPALVPQIRSLVTHSVEGLQFDAVSVICVPSATQNTKQMSTQSTFMGGKWPWLIMSVLGVAVLTIAAFFAVRYRGRLKGGLPMVGGQLSD</sequence>
<evidence type="ECO:0000256" key="6">
    <source>
        <dbReference type="ARBA" id="ARBA00023237"/>
    </source>
</evidence>
<comment type="subcellular location">
    <subcellularLocation>
        <location evidence="1">Cell outer membrane</location>
        <topology evidence="1">Lipid-anchor</topology>
    </subcellularLocation>
</comment>
<dbReference type="PANTHER" id="PTHR30046">
    <property type="entry name" value="FLAGELLAR M-RING PROTEIN"/>
    <property type="match status" value="1"/>
</dbReference>
<evidence type="ECO:0000256" key="1">
    <source>
        <dbReference type="ARBA" id="ARBA00004459"/>
    </source>
</evidence>
<dbReference type="InterPro" id="IPR045851">
    <property type="entry name" value="AMP-bd_C_sf"/>
</dbReference>
<keyword evidence="11" id="KW-1185">Reference proteome</keyword>
<keyword evidence="8" id="KW-1133">Transmembrane helix</keyword>
<reference evidence="10" key="1">
    <citation type="submission" date="2016-01" db="EMBL/GenBank/DDBJ databases">
        <authorList>
            <person name="Peeters C."/>
        </authorList>
    </citation>
    <scope>NUCLEOTIDE SEQUENCE</scope>
    <source>
        <strain evidence="10">LMG 29321</strain>
    </source>
</reference>
<comment type="similarity">
    <text evidence="2 8">Belongs to the YscJ lipoprotein family.</text>
</comment>
<dbReference type="InterPro" id="IPR003282">
    <property type="entry name" value="T3SS_SctJ"/>
</dbReference>
<keyword evidence="7 8" id="KW-0449">Lipoprotein</keyword>
<dbReference type="PRINTS" id="PR01338">
    <property type="entry name" value="TYPE3OMKPROT"/>
</dbReference>
<accession>A0A158EG19</accession>
<evidence type="ECO:0000256" key="8">
    <source>
        <dbReference type="RuleBase" id="RU364102"/>
    </source>
</evidence>
<evidence type="ECO:0000313" key="10">
    <source>
        <dbReference type="EMBL" id="SAL05832.1"/>
    </source>
</evidence>
<dbReference type="EMBL" id="FCOX02000092">
    <property type="protein sequence ID" value="SAL05832.1"/>
    <property type="molecule type" value="Genomic_DNA"/>
</dbReference>
<evidence type="ECO:0000313" key="11">
    <source>
        <dbReference type="Proteomes" id="UP000071859"/>
    </source>
</evidence>
<dbReference type="AlphaFoldDB" id="A0A158EG19"/>
<evidence type="ECO:0000256" key="4">
    <source>
        <dbReference type="ARBA" id="ARBA00023136"/>
    </source>
</evidence>
<keyword evidence="6 8" id="KW-0998">Cell outer membrane</keyword>
<keyword evidence="3 8" id="KW-0732">Signal</keyword>
<protein>
    <recommendedName>
        <fullName evidence="8">Lipoprotein</fullName>
    </recommendedName>
</protein>
<dbReference type="Proteomes" id="UP000071859">
    <property type="component" value="Unassembled WGS sequence"/>
</dbReference>
<comment type="caution">
    <text evidence="10">The sequence shown here is derived from an EMBL/GenBank/DDBJ whole genome shotgun (WGS) entry which is preliminary data.</text>
</comment>
<evidence type="ECO:0000259" key="9">
    <source>
        <dbReference type="Pfam" id="PF01514"/>
    </source>
</evidence>
<proteinExistence type="inferred from homology"/>
<dbReference type="OrthoDB" id="115186at2"/>
<evidence type="ECO:0000256" key="5">
    <source>
        <dbReference type="ARBA" id="ARBA00023139"/>
    </source>
</evidence>
<keyword evidence="8" id="KW-0812">Transmembrane</keyword>
<feature type="transmembrane region" description="Helical" evidence="8">
    <location>
        <begin position="211"/>
        <end position="232"/>
    </location>
</feature>
<name>A0A158EG19_9BURK</name>
<dbReference type="Gene3D" id="3.30.70.1530">
    <property type="entry name" value="Hypothetical protein rpa1041"/>
    <property type="match status" value="1"/>
</dbReference>
<dbReference type="GO" id="GO:0009306">
    <property type="term" value="P:protein secretion"/>
    <property type="evidence" value="ECO:0007669"/>
    <property type="project" value="InterPro"/>
</dbReference>
<dbReference type="Pfam" id="PF01514">
    <property type="entry name" value="YscJ_FliF"/>
    <property type="match status" value="1"/>
</dbReference>
<dbReference type="NCBIfam" id="TIGR02544">
    <property type="entry name" value="III_secr_YscJ"/>
    <property type="match status" value="1"/>
</dbReference>
<dbReference type="PROSITE" id="PS51257">
    <property type="entry name" value="PROKAR_LIPOPROTEIN"/>
    <property type="match status" value="1"/>
</dbReference>
<dbReference type="Gene3D" id="3.30.300.30">
    <property type="match status" value="1"/>
</dbReference>
<evidence type="ECO:0000256" key="7">
    <source>
        <dbReference type="ARBA" id="ARBA00023288"/>
    </source>
</evidence>